<dbReference type="Pfam" id="PF02566">
    <property type="entry name" value="OsmC"/>
    <property type="match status" value="1"/>
</dbReference>
<comment type="caution">
    <text evidence="1">The sequence shown here is derived from an EMBL/GenBank/DDBJ whole genome shotgun (WGS) entry which is preliminary data.</text>
</comment>
<dbReference type="PANTHER" id="PTHR39624">
    <property type="entry name" value="PROTEIN INVOLVED IN RIMO-MEDIATED BETA-METHYLTHIOLATION OF RIBOSOMAL PROTEIN S12 YCAO"/>
    <property type="match status" value="1"/>
</dbReference>
<dbReference type="PANTHER" id="PTHR39624:SF2">
    <property type="entry name" value="OSMC-LIKE PROTEIN"/>
    <property type="match status" value="1"/>
</dbReference>
<dbReference type="Proteomes" id="UP000503840">
    <property type="component" value="Unassembled WGS sequence"/>
</dbReference>
<dbReference type="InterPro" id="IPR036102">
    <property type="entry name" value="OsmC/Ohrsf"/>
</dbReference>
<proteinExistence type="predicted"/>
<dbReference type="SUPFAM" id="SSF82784">
    <property type="entry name" value="OsmC-like"/>
    <property type="match status" value="1"/>
</dbReference>
<gene>
    <name evidence="1" type="ORF">DSM101010T_28110</name>
</gene>
<accession>A0A7J0BL88</accession>
<dbReference type="InterPro" id="IPR015946">
    <property type="entry name" value="KH_dom-like_a/b"/>
</dbReference>
<sequence>MSNTILDVTYEGGMKVAASIRNFTVHTDQKEKQGGEDSAPTPFELFFAALATCAGVYAKRFCDKKDIPMDGIAISMECEFDPDPKKYRAQKITTIITVPDSFPEKFETAFIRTVEGCAVKKQILEPPVFAVEIRR</sequence>
<dbReference type="InterPro" id="IPR003718">
    <property type="entry name" value="OsmC/Ohr_fam"/>
</dbReference>
<evidence type="ECO:0000313" key="1">
    <source>
        <dbReference type="EMBL" id="GFM34446.1"/>
    </source>
</evidence>
<name>A0A7J0BL88_9BACT</name>
<dbReference type="RefSeq" id="WP_174406039.1">
    <property type="nucleotide sequence ID" value="NZ_BLVO01000013.1"/>
</dbReference>
<organism evidence="1 2">
    <name type="scientific">Desulfovibrio subterraneus</name>
    <dbReference type="NCBI Taxonomy" id="2718620"/>
    <lineage>
        <taxon>Bacteria</taxon>
        <taxon>Pseudomonadati</taxon>
        <taxon>Thermodesulfobacteriota</taxon>
        <taxon>Desulfovibrionia</taxon>
        <taxon>Desulfovibrionales</taxon>
        <taxon>Desulfovibrionaceae</taxon>
        <taxon>Desulfovibrio</taxon>
    </lineage>
</organism>
<evidence type="ECO:0000313" key="2">
    <source>
        <dbReference type="Proteomes" id="UP000503840"/>
    </source>
</evidence>
<dbReference type="EMBL" id="BLVO01000013">
    <property type="protein sequence ID" value="GFM34446.1"/>
    <property type="molecule type" value="Genomic_DNA"/>
</dbReference>
<protein>
    <submittedName>
        <fullName evidence="1">Osmotically inducible protein C</fullName>
    </submittedName>
</protein>
<dbReference type="AlphaFoldDB" id="A0A7J0BL88"/>
<dbReference type="Gene3D" id="3.30.300.20">
    <property type="match status" value="1"/>
</dbReference>
<reference evidence="1 2" key="1">
    <citation type="submission" date="2020-05" db="EMBL/GenBank/DDBJ databases">
        <title>Draft genome sequence of Desulfovibrio sp. strain HN2T.</title>
        <authorList>
            <person name="Ueno A."/>
            <person name="Tamazawa S."/>
            <person name="Tamamura S."/>
            <person name="Murakami T."/>
            <person name="Kiyama T."/>
            <person name="Inomata H."/>
            <person name="Amano Y."/>
            <person name="Miyakawa K."/>
            <person name="Tamaki H."/>
            <person name="Naganuma T."/>
            <person name="Kaneko K."/>
        </authorList>
    </citation>
    <scope>NUCLEOTIDE SEQUENCE [LARGE SCALE GENOMIC DNA]</scope>
    <source>
        <strain evidence="1 2">HN2</strain>
    </source>
</reference>
<keyword evidence="2" id="KW-1185">Reference proteome</keyword>